<feature type="transmembrane region" description="Helical" evidence="8">
    <location>
        <begin position="643"/>
        <end position="662"/>
    </location>
</feature>
<name>H6C0L8_EXODN</name>
<sequence length="868" mass="96971">MNTLEKTDPGAGGHRNAGSNSANAIAAALVPTLITAAAFLLAFLALRSRYRNIYAPRTYFRSIPQKDRTPSSSHDSVSWYHDFRALDDKFVLRHSSLEAYLFLRYLRMIVLICVVGCCLTWPILLPVNYTGGGDSSQLDKLSFSNVLGGNRLYAHAIIGGLFFAFIILLMTRERLFVVGLRQAYQKVPLNATRLSSRVVLYLSVPPEGLREENLQRYFGKDAVRSWVVSNLSHLEKLVAKRDGKIDSLEGLEVELLKNANKEKGNERNDREAVARSSHGPVEPEIDRHKPRSKSKYIFGDDIDSIAKLRAELSGLISDLDHIRQTDSDEPSKRTGAIFVEFKDQASAHEAFQVVRHPSPLSLQPKYIGVQPKEVTWKNLNIEPSLRITYSYMAIALAVATIILWSIPVGIIGTISNIQYLADKFAFLRFINNLPEPILGLLTGLLPPLLLSTVVSYVPYFFQYMASLSGQPTTKEAVKWAQTWYFVFQVVQVFLITTFSSGAATLANRLANDPTSAPTLLAKNLPKASNFYLTYFIIQGLGTASNNVLNYSDLLSFLFYYKFMSKTPRQKFNTYSKMKGISWFIVYPKFTNLAVIAIAYSCIAPLVLGFAAIGIFLFYLSYRYNLLYVIQVKTETRGESYSRALQHMMTGVYLAELCLIGLFGTKGAAGPSTIMTILLAATAVHHYTVNKYLAPLEQYLPLEILSDEDEEQQPLLGGGGGGGGSHGGEGEREEERARNQSRIYKIGRKGKVPTVLLDPLARYLEPNIFASEEALRPWLEDPEAEYDESNSYSDDQLKNAYRNPALTSKTPTVWLPRDRKGLSKHEVAENEKAGLPSTDDGAELTADGEIVWNCEDFTTVPIFKEATRY</sequence>
<evidence type="ECO:0000256" key="1">
    <source>
        <dbReference type="ARBA" id="ARBA00004141"/>
    </source>
</evidence>
<evidence type="ECO:0000259" key="12">
    <source>
        <dbReference type="Pfam" id="PF14703"/>
    </source>
</evidence>
<dbReference type="Pfam" id="PF14703">
    <property type="entry name" value="PHM7_cyt"/>
    <property type="match status" value="1"/>
</dbReference>
<keyword evidence="6 8" id="KW-0472">Membrane</keyword>
<feature type="transmembrane region" description="Helical" evidence="8">
    <location>
        <begin position="482"/>
        <end position="510"/>
    </location>
</feature>
<evidence type="ECO:0000256" key="3">
    <source>
        <dbReference type="ARBA" id="ARBA00022448"/>
    </source>
</evidence>
<comment type="subcellular location">
    <subcellularLocation>
        <location evidence="1">Membrane</location>
        <topology evidence="1">Multi-pass membrane protein</topology>
    </subcellularLocation>
</comment>
<evidence type="ECO:0000256" key="6">
    <source>
        <dbReference type="ARBA" id="ARBA00023136"/>
    </source>
</evidence>
<dbReference type="VEuPathDB" id="FungiDB:HMPREF1120_05304"/>
<dbReference type="GO" id="GO:0005227">
    <property type="term" value="F:calcium-activated cation channel activity"/>
    <property type="evidence" value="ECO:0007669"/>
    <property type="project" value="InterPro"/>
</dbReference>
<proteinExistence type="inferred from homology"/>
<evidence type="ECO:0000256" key="2">
    <source>
        <dbReference type="ARBA" id="ARBA00007779"/>
    </source>
</evidence>
<dbReference type="eggNOG" id="KOG1134">
    <property type="taxonomic scope" value="Eukaryota"/>
</dbReference>
<dbReference type="Pfam" id="PF13967">
    <property type="entry name" value="RSN1_TM"/>
    <property type="match status" value="1"/>
</dbReference>
<feature type="transmembrane region" description="Helical" evidence="8">
    <location>
        <begin position="24"/>
        <end position="46"/>
    </location>
</feature>
<dbReference type="EMBL" id="JH226133">
    <property type="protein sequence ID" value="EHY57260.1"/>
    <property type="molecule type" value="Genomic_DNA"/>
</dbReference>
<dbReference type="PANTHER" id="PTHR13018:SF26">
    <property type="entry name" value="DOMAIN PROTEIN, PUTATIVE (AFU_ORTHOLOGUE AFUA_5G10920)-RELATED"/>
    <property type="match status" value="1"/>
</dbReference>
<feature type="compositionally biased region" description="Basic and acidic residues" evidence="7">
    <location>
        <begin position="822"/>
        <end position="831"/>
    </location>
</feature>
<dbReference type="Pfam" id="PF02714">
    <property type="entry name" value="RSN1_7TM"/>
    <property type="match status" value="1"/>
</dbReference>
<dbReference type="Proteomes" id="UP000007304">
    <property type="component" value="Unassembled WGS sequence"/>
</dbReference>
<dbReference type="InterPro" id="IPR032880">
    <property type="entry name" value="CSC1/OSCA1-like_N"/>
</dbReference>
<dbReference type="InterPro" id="IPR045122">
    <property type="entry name" value="Csc1-like"/>
</dbReference>
<evidence type="ECO:0000256" key="5">
    <source>
        <dbReference type="ARBA" id="ARBA00022989"/>
    </source>
</evidence>
<feature type="region of interest" description="Disordered" evidence="7">
    <location>
        <begin position="711"/>
        <end position="741"/>
    </location>
</feature>
<feature type="compositionally biased region" description="Gly residues" evidence="7">
    <location>
        <begin position="715"/>
        <end position="726"/>
    </location>
</feature>
<feature type="transmembrane region" description="Helical" evidence="8">
    <location>
        <begin position="530"/>
        <end position="559"/>
    </location>
</feature>
<accession>H6C0L8</accession>
<feature type="transmembrane region" description="Helical" evidence="8">
    <location>
        <begin position="152"/>
        <end position="171"/>
    </location>
</feature>
<feature type="domain" description="CSC1/OSCA1-like cytosolic" evidence="12">
    <location>
        <begin position="196"/>
        <end position="378"/>
    </location>
</feature>
<keyword evidence="14" id="KW-1185">Reference proteome</keyword>
<dbReference type="OrthoDB" id="1076608at2759"/>
<dbReference type="GeneID" id="20309943"/>
<dbReference type="HOGENOM" id="CLU_002458_2_1_1"/>
<dbReference type="InParanoid" id="H6C0L8"/>
<evidence type="ECO:0000259" key="11">
    <source>
        <dbReference type="Pfam" id="PF13967"/>
    </source>
</evidence>
<evidence type="ECO:0000256" key="4">
    <source>
        <dbReference type="ARBA" id="ARBA00022692"/>
    </source>
</evidence>
<dbReference type="GO" id="GO:0005886">
    <property type="term" value="C:plasma membrane"/>
    <property type="evidence" value="ECO:0007669"/>
    <property type="project" value="TreeGrafter"/>
</dbReference>
<dbReference type="PANTHER" id="PTHR13018">
    <property type="entry name" value="PROBABLE MEMBRANE PROTEIN DUF221-RELATED"/>
    <property type="match status" value="1"/>
</dbReference>
<keyword evidence="4 8" id="KW-0812">Transmembrane</keyword>
<evidence type="ECO:0000256" key="8">
    <source>
        <dbReference type="SAM" id="Phobius"/>
    </source>
</evidence>
<feature type="transmembrane region" description="Helical" evidence="8">
    <location>
        <begin position="105"/>
        <end position="124"/>
    </location>
</feature>
<feature type="domain" description="10TM putative phosphate transporter extracellular tail" evidence="10">
    <location>
        <begin position="762"/>
        <end position="852"/>
    </location>
</feature>
<feature type="transmembrane region" description="Helical" evidence="8">
    <location>
        <begin position="437"/>
        <end position="461"/>
    </location>
</feature>
<gene>
    <name evidence="13" type="ORF">HMPREF1120_05304</name>
</gene>
<dbReference type="InterPro" id="IPR003864">
    <property type="entry name" value="CSC1/OSCA1-like_7TM"/>
</dbReference>
<feature type="compositionally biased region" description="Basic and acidic residues" evidence="7">
    <location>
        <begin position="727"/>
        <end position="737"/>
    </location>
</feature>
<evidence type="ECO:0000313" key="14">
    <source>
        <dbReference type="Proteomes" id="UP000007304"/>
    </source>
</evidence>
<evidence type="ECO:0000256" key="7">
    <source>
        <dbReference type="SAM" id="MobiDB-lite"/>
    </source>
</evidence>
<keyword evidence="5 8" id="KW-1133">Transmembrane helix</keyword>
<comment type="similarity">
    <text evidence="2">Belongs to the CSC1 (TC 1.A.17) family.</text>
</comment>
<feature type="compositionally biased region" description="Basic and acidic residues" evidence="7">
    <location>
        <begin position="260"/>
        <end position="273"/>
    </location>
</feature>
<feature type="domain" description="CSC1/OSCA1-like N-terminal transmembrane" evidence="11">
    <location>
        <begin position="25"/>
        <end position="173"/>
    </location>
</feature>
<dbReference type="RefSeq" id="XP_009157721.1">
    <property type="nucleotide sequence ID" value="XM_009159473.1"/>
</dbReference>
<evidence type="ECO:0000259" key="9">
    <source>
        <dbReference type="Pfam" id="PF02714"/>
    </source>
</evidence>
<dbReference type="Pfam" id="PF12621">
    <property type="entry name" value="PHM7_ext"/>
    <property type="match status" value="1"/>
</dbReference>
<protein>
    <recommendedName>
        <fullName evidence="15">DUF221-domain-containing protein</fullName>
    </recommendedName>
</protein>
<feature type="transmembrane region" description="Helical" evidence="8">
    <location>
        <begin position="605"/>
        <end position="623"/>
    </location>
</feature>
<evidence type="ECO:0000313" key="13">
    <source>
        <dbReference type="EMBL" id="EHY57260.1"/>
    </source>
</evidence>
<keyword evidence="3" id="KW-0813">Transport</keyword>
<dbReference type="AlphaFoldDB" id="H6C0L8"/>
<dbReference type="OMA" id="HCHHEER"/>
<feature type="transmembrane region" description="Helical" evidence="8">
    <location>
        <begin position="391"/>
        <end position="417"/>
    </location>
</feature>
<feature type="region of interest" description="Disordered" evidence="7">
    <location>
        <begin position="822"/>
        <end position="841"/>
    </location>
</feature>
<feature type="transmembrane region" description="Helical" evidence="8">
    <location>
        <begin position="580"/>
        <end position="599"/>
    </location>
</feature>
<dbReference type="InterPro" id="IPR022257">
    <property type="entry name" value="PHM7_ext"/>
</dbReference>
<feature type="domain" description="CSC1/OSCA1-like 7TM region" evidence="9">
    <location>
        <begin position="390"/>
        <end position="662"/>
    </location>
</feature>
<evidence type="ECO:0008006" key="15">
    <source>
        <dbReference type="Google" id="ProtNLM"/>
    </source>
</evidence>
<feature type="region of interest" description="Disordered" evidence="7">
    <location>
        <begin position="260"/>
        <end position="290"/>
    </location>
</feature>
<reference evidence="13" key="1">
    <citation type="submission" date="2011-07" db="EMBL/GenBank/DDBJ databases">
        <title>The Genome Sequence of Exophiala (Wangiella) dermatitidis NIH/UT8656.</title>
        <authorList>
            <consortium name="The Broad Institute Genome Sequencing Platform"/>
            <person name="Cuomo C."/>
            <person name="Wang Z."/>
            <person name="Hunicke-Smith S."/>
            <person name="Szanislo P.J."/>
            <person name="Earl A."/>
            <person name="Young S.K."/>
            <person name="Zeng Q."/>
            <person name="Gargeya S."/>
            <person name="Fitzgerald M."/>
            <person name="Haas B."/>
            <person name="Abouelleil A."/>
            <person name="Alvarado L."/>
            <person name="Arachchi H.M."/>
            <person name="Berlin A."/>
            <person name="Brown A."/>
            <person name="Chapman S.B."/>
            <person name="Chen Z."/>
            <person name="Dunbar C."/>
            <person name="Freedman E."/>
            <person name="Gearin G."/>
            <person name="Gellesch M."/>
            <person name="Goldberg J."/>
            <person name="Griggs A."/>
            <person name="Gujja S."/>
            <person name="Heiman D."/>
            <person name="Howarth C."/>
            <person name="Larson L."/>
            <person name="Lui A."/>
            <person name="MacDonald P.J.P."/>
            <person name="Montmayeur A."/>
            <person name="Murphy C."/>
            <person name="Neiman D."/>
            <person name="Pearson M."/>
            <person name="Priest M."/>
            <person name="Roberts A."/>
            <person name="Saif S."/>
            <person name="Shea T."/>
            <person name="Shenoy N."/>
            <person name="Sisk P."/>
            <person name="Stolte C."/>
            <person name="Sykes S."/>
            <person name="Wortman J."/>
            <person name="Nusbaum C."/>
            <person name="Birren B."/>
        </authorList>
    </citation>
    <scope>NUCLEOTIDE SEQUENCE</scope>
    <source>
        <strain evidence="13">NIH/UT8656</strain>
    </source>
</reference>
<organism evidence="13 14">
    <name type="scientific">Exophiala dermatitidis (strain ATCC 34100 / CBS 525.76 / NIH/UT8656)</name>
    <name type="common">Black yeast</name>
    <name type="synonym">Wangiella dermatitidis</name>
    <dbReference type="NCBI Taxonomy" id="858893"/>
    <lineage>
        <taxon>Eukaryota</taxon>
        <taxon>Fungi</taxon>
        <taxon>Dikarya</taxon>
        <taxon>Ascomycota</taxon>
        <taxon>Pezizomycotina</taxon>
        <taxon>Eurotiomycetes</taxon>
        <taxon>Chaetothyriomycetidae</taxon>
        <taxon>Chaetothyriales</taxon>
        <taxon>Herpotrichiellaceae</taxon>
        <taxon>Exophiala</taxon>
    </lineage>
</organism>
<evidence type="ECO:0000259" key="10">
    <source>
        <dbReference type="Pfam" id="PF12621"/>
    </source>
</evidence>
<dbReference type="InterPro" id="IPR027815">
    <property type="entry name" value="CSC1/OSCA1-like_cyt"/>
</dbReference>